<dbReference type="RefSeq" id="WP_174195280.1">
    <property type="nucleotide sequence ID" value="NZ_JABULH010000017.1"/>
</dbReference>
<name>A0ABX2JM08_9SPHN</name>
<dbReference type="SMART" id="SM00710">
    <property type="entry name" value="PbH1"/>
    <property type="match status" value="7"/>
</dbReference>
<dbReference type="EMBL" id="JABULH010000017">
    <property type="protein sequence ID" value="NTS66799.1"/>
    <property type="molecule type" value="Genomic_DNA"/>
</dbReference>
<evidence type="ECO:0000313" key="2">
    <source>
        <dbReference type="Proteomes" id="UP000621447"/>
    </source>
</evidence>
<gene>
    <name evidence="1" type="ORF">HRV97_16790</name>
</gene>
<dbReference type="InterPro" id="IPR012334">
    <property type="entry name" value="Pectin_lyas_fold"/>
</dbReference>
<proteinExistence type="predicted"/>
<dbReference type="InterPro" id="IPR011050">
    <property type="entry name" value="Pectin_lyase_fold/virulence"/>
</dbReference>
<dbReference type="SUPFAM" id="SSF51126">
    <property type="entry name" value="Pectin lyase-like"/>
    <property type="match status" value="2"/>
</dbReference>
<evidence type="ECO:0000313" key="1">
    <source>
        <dbReference type="EMBL" id="NTS66799.1"/>
    </source>
</evidence>
<keyword evidence="2" id="KW-1185">Reference proteome</keyword>
<reference evidence="1 2" key="1">
    <citation type="submission" date="2020-06" db="EMBL/GenBank/DDBJ databases">
        <title>Sphingomonas hominis sp. nov., a member of the Sphingomonas, isolated from the hair of a 22-year-old girl.</title>
        <authorList>
            <person name="Zhang D.-F."/>
            <person name="Cui X.-W."/>
        </authorList>
    </citation>
    <scope>NUCLEOTIDE SEQUENCE [LARGE SCALE GENOMIC DNA]</scope>
    <source>
        <strain evidence="1 2">HHU CXW</strain>
    </source>
</reference>
<sequence length="461" mass="47471">MPACMERDARARASKNVPTPLSHFGVDRFAVRDQTAALSRAFKAAAADGLSLVGDPDATYRHDGRLTLSGVSFDGQGCTLLALSDGPQVLQCRGSGWRLANLRVLGGATRRSSDNAGNGVWIGGDEPDAATDFVVENVTVDGAAPGRGVATAGIMVSNAHVGRLLGVTVRRSLADGIHVTAGSSRLTIERVLIEDSGDDAVAVVSYRRQRSLCRDIRISDVVSRRSGARGLAVVGGVDVRAERLRVERSAAAGIYLFGEEAFDTYGTARCRVADAVLTGCVTGHGLAAGFRNAAVLIGGREGLDQVAGATLPRGASDCEIVGVTVAGAGAGCSAAISTGMFALRPRIAGGHVLGNAATGPAVTGMEIGGSDVVVNDVEMTNLSGLALVVLPTASGTCRVSRIKVDGSSRVTGPIQSYLYAEPAPALRQLVVSNSRFAGGPPRLSISLLPPGRLRLEHNSVR</sequence>
<accession>A0ABX2JM08</accession>
<comment type="caution">
    <text evidence="1">The sequence shown here is derived from an EMBL/GenBank/DDBJ whole genome shotgun (WGS) entry which is preliminary data.</text>
</comment>
<organism evidence="1 2">
    <name type="scientific">Sphingomonas hominis</name>
    <dbReference type="NCBI Taxonomy" id="2741495"/>
    <lineage>
        <taxon>Bacteria</taxon>
        <taxon>Pseudomonadati</taxon>
        <taxon>Pseudomonadota</taxon>
        <taxon>Alphaproteobacteria</taxon>
        <taxon>Sphingomonadales</taxon>
        <taxon>Sphingomonadaceae</taxon>
        <taxon>Sphingomonas</taxon>
    </lineage>
</organism>
<dbReference type="InterPro" id="IPR006626">
    <property type="entry name" value="PbH1"/>
</dbReference>
<protein>
    <submittedName>
        <fullName evidence="1">Right-handed parallel beta-helix repeat-containing protein</fullName>
    </submittedName>
</protein>
<dbReference type="Proteomes" id="UP000621447">
    <property type="component" value="Unassembled WGS sequence"/>
</dbReference>
<dbReference type="Gene3D" id="2.160.20.10">
    <property type="entry name" value="Single-stranded right-handed beta-helix, Pectin lyase-like"/>
    <property type="match status" value="1"/>
</dbReference>